<keyword evidence="1" id="KW-0808">Transferase</keyword>
<dbReference type="InterPro" id="IPR000182">
    <property type="entry name" value="GNAT_dom"/>
</dbReference>
<protein>
    <recommendedName>
        <fullName evidence="2">N-acetyltransferase domain-containing protein</fullName>
    </recommendedName>
</protein>
<dbReference type="CDD" id="cd04301">
    <property type="entry name" value="NAT_SF"/>
    <property type="match status" value="1"/>
</dbReference>
<accession>A0ABM7P722</accession>
<evidence type="ECO:0000313" key="3">
    <source>
        <dbReference type="EMBL" id="BCS89303.1"/>
    </source>
</evidence>
<dbReference type="PANTHER" id="PTHR13947:SF37">
    <property type="entry name" value="LD18367P"/>
    <property type="match status" value="1"/>
</dbReference>
<proteinExistence type="predicted"/>
<dbReference type="Pfam" id="PF00583">
    <property type="entry name" value="Acetyltransf_1"/>
    <property type="match status" value="1"/>
</dbReference>
<dbReference type="PANTHER" id="PTHR13947">
    <property type="entry name" value="GNAT FAMILY N-ACETYLTRANSFERASE"/>
    <property type="match status" value="1"/>
</dbReference>
<reference evidence="3" key="1">
    <citation type="journal article" date="2022" name="Arch. Microbiol.">
        <title>Pseudodesulfovibrio sediminis sp. nov., a mesophilic and neutrophilic sulfate-reducing bacterium isolated from sediment of a brackish lake.</title>
        <authorList>
            <person name="Takahashi A."/>
            <person name="Kojima H."/>
            <person name="Watanabe M."/>
            <person name="Fukui M."/>
        </authorList>
    </citation>
    <scope>NUCLEOTIDE SEQUENCE</scope>
    <source>
        <strain evidence="3">SF6</strain>
    </source>
</reference>
<dbReference type="RefSeq" id="WP_229591281.1">
    <property type="nucleotide sequence ID" value="NZ_AP024485.1"/>
</dbReference>
<evidence type="ECO:0000259" key="2">
    <source>
        <dbReference type="PROSITE" id="PS51186"/>
    </source>
</evidence>
<dbReference type="PROSITE" id="PS51186">
    <property type="entry name" value="GNAT"/>
    <property type="match status" value="1"/>
</dbReference>
<dbReference type="Gene3D" id="3.40.630.30">
    <property type="match status" value="1"/>
</dbReference>
<dbReference type="Proteomes" id="UP001053296">
    <property type="component" value="Chromosome"/>
</dbReference>
<sequence length="174" mass="19598">MDTVALHTYRPDSVPEGRSFLLENVVHHHAAYYGEHWGFDARFKAQVLREFTEFLETLSPDRDGCWWVRSGDGFGGVVAVDGSRSGVGQARVRWFIVPESCQGKGVGGRLFERAMVFCRERGFSQVYLWTFAGLGAARSLYERNGFVLTEEAVGDGWGPEITEQKFVLELTRTP</sequence>
<dbReference type="EMBL" id="AP024485">
    <property type="protein sequence ID" value="BCS89303.1"/>
    <property type="molecule type" value="Genomic_DNA"/>
</dbReference>
<organism evidence="3 4">
    <name type="scientific">Pseudodesulfovibrio sediminis</name>
    <dbReference type="NCBI Taxonomy" id="2810563"/>
    <lineage>
        <taxon>Bacteria</taxon>
        <taxon>Pseudomonadati</taxon>
        <taxon>Thermodesulfobacteriota</taxon>
        <taxon>Desulfovibrionia</taxon>
        <taxon>Desulfovibrionales</taxon>
        <taxon>Desulfovibrionaceae</taxon>
    </lineage>
</organism>
<keyword evidence="4" id="KW-1185">Reference proteome</keyword>
<name>A0ABM7P722_9BACT</name>
<evidence type="ECO:0000256" key="1">
    <source>
        <dbReference type="ARBA" id="ARBA00022679"/>
    </source>
</evidence>
<feature type="domain" description="N-acetyltransferase" evidence="2">
    <location>
        <begin position="4"/>
        <end position="173"/>
    </location>
</feature>
<dbReference type="InterPro" id="IPR050769">
    <property type="entry name" value="NAT_camello-type"/>
</dbReference>
<evidence type="ECO:0000313" key="4">
    <source>
        <dbReference type="Proteomes" id="UP001053296"/>
    </source>
</evidence>
<dbReference type="SUPFAM" id="SSF55729">
    <property type="entry name" value="Acyl-CoA N-acyltransferases (Nat)"/>
    <property type="match status" value="1"/>
</dbReference>
<gene>
    <name evidence="3" type="ORF">PSDVSF_25450</name>
</gene>
<dbReference type="InterPro" id="IPR016181">
    <property type="entry name" value="Acyl_CoA_acyltransferase"/>
</dbReference>